<dbReference type="PRINTS" id="PR00723">
    <property type="entry name" value="SUBTILISIN"/>
</dbReference>
<reference evidence="14 15" key="1">
    <citation type="submission" date="2015-06" db="EMBL/GenBank/DDBJ databases">
        <authorList>
            <person name="Hoefler B.C."/>
            <person name="Straight P.D."/>
        </authorList>
    </citation>
    <scope>NUCLEOTIDE SEQUENCE [LARGE SCALE GENOMIC DNA]</scope>
    <source>
        <strain evidence="14 15">NRRL 3427</strain>
    </source>
</reference>
<keyword evidence="9 12" id="KW-0472">Membrane</keyword>
<keyword evidence="3" id="KW-1003">Cell membrane</keyword>
<dbReference type="Pfam" id="PF00082">
    <property type="entry name" value="Peptidase_S8"/>
    <property type="match status" value="1"/>
</dbReference>
<dbReference type="GO" id="GO:0005886">
    <property type="term" value="C:plasma membrane"/>
    <property type="evidence" value="ECO:0007669"/>
    <property type="project" value="UniProtKB-SubCell"/>
</dbReference>
<keyword evidence="6 10" id="KW-0378">Hydrolase</keyword>
<dbReference type="EMBL" id="LGUP01000388">
    <property type="protein sequence ID" value="KOG11625.1"/>
    <property type="molecule type" value="Genomic_DNA"/>
</dbReference>
<evidence type="ECO:0000256" key="7">
    <source>
        <dbReference type="ARBA" id="ARBA00022825"/>
    </source>
</evidence>
<dbReference type="PANTHER" id="PTHR43806:SF11">
    <property type="entry name" value="CEREVISIN-RELATED"/>
    <property type="match status" value="1"/>
</dbReference>
<keyword evidence="4 10" id="KW-0645">Protease</keyword>
<evidence type="ECO:0000259" key="13">
    <source>
        <dbReference type="Pfam" id="PF00082"/>
    </source>
</evidence>
<name>A0A0L8JD93_STRVR</name>
<evidence type="ECO:0000256" key="4">
    <source>
        <dbReference type="ARBA" id="ARBA00022670"/>
    </source>
</evidence>
<dbReference type="InterPro" id="IPR022398">
    <property type="entry name" value="Peptidase_S8_His-AS"/>
</dbReference>
<evidence type="ECO:0000313" key="15">
    <source>
        <dbReference type="Proteomes" id="UP000037023"/>
    </source>
</evidence>
<organism evidence="14 15">
    <name type="scientific">Streptomyces viridochromogenes</name>
    <dbReference type="NCBI Taxonomy" id="1938"/>
    <lineage>
        <taxon>Bacteria</taxon>
        <taxon>Bacillati</taxon>
        <taxon>Actinomycetota</taxon>
        <taxon>Actinomycetes</taxon>
        <taxon>Kitasatosporales</taxon>
        <taxon>Streptomycetaceae</taxon>
        <taxon>Streptomyces</taxon>
    </lineage>
</organism>
<dbReference type="NCBIfam" id="TIGR03921">
    <property type="entry name" value="T7SS_mycosin"/>
    <property type="match status" value="1"/>
</dbReference>
<dbReference type="PROSITE" id="PS51892">
    <property type="entry name" value="SUBTILASE"/>
    <property type="match status" value="1"/>
</dbReference>
<evidence type="ECO:0000256" key="9">
    <source>
        <dbReference type="ARBA" id="ARBA00023136"/>
    </source>
</evidence>
<protein>
    <recommendedName>
        <fullName evidence="13">Peptidase S8/S53 domain-containing protein</fullName>
    </recommendedName>
</protein>
<dbReference type="PROSITE" id="PS00137">
    <property type="entry name" value="SUBTILASE_HIS"/>
    <property type="match status" value="1"/>
</dbReference>
<dbReference type="SUPFAM" id="SSF52743">
    <property type="entry name" value="Subtilisin-like"/>
    <property type="match status" value="1"/>
</dbReference>
<keyword evidence="5 12" id="KW-0812">Transmembrane</keyword>
<dbReference type="Proteomes" id="UP000037023">
    <property type="component" value="Unassembled WGS sequence"/>
</dbReference>
<evidence type="ECO:0000313" key="14">
    <source>
        <dbReference type="EMBL" id="KOG11625.1"/>
    </source>
</evidence>
<accession>A0A0L8JD93</accession>
<dbReference type="InterPro" id="IPR000209">
    <property type="entry name" value="Peptidase_S8/S53_dom"/>
</dbReference>
<feature type="region of interest" description="Disordered" evidence="11">
    <location>
        <begin position="321"/>
        <end position="360"/>
    </location>
</feature>
<dbReference type="PROSITE" id="PS00138">
    <property type="entry name" value="SUBTILASE_SER"/>
    <property type="match status" value="1"/>
</dbReference>
<comment type="caution">
    <text evidence="14">The sequence shown here is derived from an EMBL/GenBank/DDBJ whole genome shotgun (WGS) entry which is preliminary data.</text>
</comment>
<dbReference type="GO" id="GO:0006508">
    <property type="term" value="P:proteolysis"/>
    <property type="evidence" value="ECO:0007669"/>
    <property type="project" value="UniProtKB-KW"/>
</dbReference>
<comment type="subcellular location">
    <subcellularLocation>
        <location evidence="1">Cell membrane</location>
        <topology evidence="1">Single-pass membrane protein</topology>
    </subcellularLocation>
</comment>
<dbReference type="PANTHER" id="PTHR43806">
    <property type="entry name" value="PEPTIDASE S8"/>
    <property type="match status" value="1"/>
</dbReference>
<feature type="compositionally biased region" description="Low complexity" evidence="11">
    <location>
        <begin position="346"/>
        <end position="360"/>
    </location>
</feature>
<evidence type="ECO:0000256" key="5">
    <source>
        <dbReference type="ARBA" id="ARBA00022692"/>
    </source>
</evidence>
<proteinExistence type="inferred from homology"/>
<comment type="similarity">
    <text evidence="2 10">Belongs to the peptidase S8 family.</text>
</comment>
<sequence>MLCLPVVVTATPREAAAAPAPARCAEKATETMPDLPWAQARLEVERVHRISQGEGQVVAIVDSGVDASVPQLKGAVLRGADVIGGSGRGDTDCVGHGTFVAGIVAARPADRLRFSGIAPRSVVLPVRQTTDGKDGSANSMAAAIRSAVDGGADVINISANATGPSVALKGAVAYAVTKNVLIVASAGNRSRDDQKDPPASFPASYPGVLGVGAVGRDDRPASFSVTGDFVDVAAPGVDVISLGIGGPGYAIDQGTSFAAPFVSGVAALIRAYHPGLTVDQLVHRMQMTADRPAGTKVPDPAVGWGVINPFKAVTAVIPEEGAAGDGGGRAGPAAVPQPSPTGVGNASPGERPPGAAAARSESADADATLWFIIGTSVVIVLFGIGVLAARHATRRD</sequence>
<dbReference type="InterPro" id="IPR036852">
    <property type="entry name" value="Peptidase_S8/S53_dom_sf"/>
</dbReference>
<evidence type="ECO:0000256" key="6">
    <source>
        <dbReference type="ARBA" id="ARBA00022801"/>
    </source>
</evidence>
<evidence type="ECO:0000256" key="2">
    <source>
        <dbReference type="ARBA" id="ARBA00011073"/>
    </source>
</evidence>
<dbReference type="GO" id="GO:0004252">
    <property type="term" value="F:serine-type endopeptidase activity"/>
    <property type="evidence" value="ECO:0007669"/>
    <property type="project" value="UniProtKB-UniRule"/>
</dbReference>
<evidence type="ECO:0000256" key="12">
    <source>
        <dbReference type="SAM" id="Phobius"/>
    </source>
</evidence>
<feature type="active site" description="Charge relay system" evidence="10">
    <location>
        <position position="96"/>
    </location>
</feature>
<feature type="active site" description="Charge relay system" evidence="10">
    <location>
        <position position="62"/>
    </location>
</feature>
<evidence type="ECO:0000256" key="8">
    <source>
        <dbReference type="ARBA" id="ARBA00022989"/>
    </source>
</evidence>
<gene>
    <name evidence="14" type="ORF">ADK34_33880</name>
</gene>
<keyword evidence="7 10" id="KW-0720">Serine protease</keyword>
<evidence type="ECO:0000256" key="11">
    <source>
        <dbReference type="SAM" id="MobiDB-lite"/>
    </source>
</evidence>
<evidence type="ECO:0000256" key="3">
    <source>
        <dbReference type="ARBA" id="ARBA00022475"/>
    </source>
</evidence>
<feature type="active site" description="Charge relay system" evidence="10">
    <location>
        <position position="256"/>
    </location>
</feature>
<evidence type="ECO:0000256" key="10">
    <source>
        <dbReference type="PROSITE-ProRule" id="PRU01240"/>
    </source>
</evidence>
<dbReference type="AlphaFoldDB" id="A0A0L8JD93"/>
<dbReference type="InterPro" id="IPR015500">
    <property type="entry name" value="Peptidase_S8_subtilisin-rel"/>
</dbReference>
<dbReference type="InterPro" id="IPR050131">
    <property type="entry name" value="Peptidase_S8_subtilisin-like"/>
</dbReference>
<dbReference type="InterPro" id="IPR023828">
    <property type="entry name" value="Peptidase_S8_Ser-AS"/>
</dbReference>
<feature type="domain" description="Peptidase S8/S53" evidence="13">
    <location>
        <begin position="53"/>
        <end position="305"/>
    </location>
</feature>
<dbReference type="Gene3D" id="3.40.50.200">
    <property type="entry name" value="Peptidase S8/S53 domain"/>
    <property type="match status" value="1"/>
</dbReference>
<feature type="transmembrane region" description="Helical" evidence="12">
    <location>
        <begin position="369"/>
        <end position="389"/>
    </location>
</feature>
<dbReference type="InterPro" id="IPR023834">
    <property type="entry name" value="T7SS_pept_S8A_mycosin"/>
</dbReference>
<dbReference type="PATRIC" id="fig|1938.6.peg.7282"/>
<keyword evidence="8 12" id="KW-1133">Transmembrane helix</keyword>
<evidence type="ECO:0000256" key="1">
    <source>
        <dbReference type="ARBA" id="ARBA00004162"/>
    </source>
</evidence>